<dbReference type="InterPro" id="IPR006197">
    <property type="entry name" value="Peptidase_S24_LexA"/>
</dbReference>
<reference evidence="14" key="1">
    <citation type="journal article" date="2015" name="Nature">
        <title>Complex archaea that bridge the gap between prokaryotes and eukaryotes.</title>
        <authorList>
            <person name="Spang A."/>
            <person name="Saw J.H."/>
            <person name="Jorgensen S.L."/>
            <person name="Zaremba-Niedzwiedzka K."/>
            <person name="Martijn J."/>
            <person name="Lind A.E."/>
            <person name="van Eijk R."/>
            <person name="Schleper C."/>
            <person name="Guy L."/>
            <person name="Ettema T.J."/>
        </authorList>
    </citation>
    <scope>NUCLEOTIDE SEQUENCE</scope>
</reference>
<evidence type="ECO:0000256" key="1">
    <source>
        <dbReference type="ARBA" id="ARBA00007484"/>
    </source>
</evidence>
<dbReference type="Pfam" id="PF00717">
    <property type="entry name" value="Peptidase_S24"/>
    <property type="match status" value="1"/>
</dbReference>
<gene>
    <name evidence="14" type="ORF">LCGC14_2030330</name>
</gene>
<dbReference type="NCBIfam" id="TIGR00498">
    <property type="entry name" value="lexA"/>
    <property type="match status" value="1"/>
</dbReference>
<dbReference type="PANTHER" id="PTHR33516">
    <property type="entry name" value="LEXA REPRESSOR"/>
    <property type="match status" value="1"/>
</dbReference>
<dbReference type="GO" id="GO:0003677">
    <property type="term" value="F:DNA binding"/>
    <property type="evidence" value="ECO:0007669"/>
    <property type="project" value="UniProtKB-KW"/>
</dbReference>
<sequence length="201" mass="22042">MKELTEKQQRVLEFLQEFQAGQGMPPTIREIGAAMGFTFPAARGYLQALERKGHVKLSPGMHRGIELIEEEPLVETLALPLAGAIRAGEPITARQEIETYIAVDRELFRDPDAFVLRVVGDSMIDAGIFEGDYVVVSGRSEVPRGAIGVVLVGDDEATVKRIYKEGAIVRLVPENPTMEPAEHPAQEISIIGRVTGVIRKL</sequence>
<dbReference type="GO" id="GO:0009432">
    <property type="term" value="P:SOS response"/>
    <property type="evidence" value="ECO:0007669"/>
    <property type="project" value="UniProtKB-KW"/>
</dbReference>
<keyword evidence="11" id="KW-0742">SOS response</keyword>
<name>A0A0F9EV36_9ZZZZ</name>
<dbReference type="FunFam" id="2.10.109.10:FF:000001">
    <property type="entry name" value="LexA repressor"/>
    <property type="match status" value="1"/>
</dbReference>
<evidence type="ECO:0000256" key="7">
    <source>
        <dbReference type="ARBA" id="ARBA00023015"/>
    </source>
</evidence>
<dbReference type="HAMAP" id="MF_00015">
    <property type="entry name" value="LexA"/>
    <property type="match status" value="1"/>
</dbReference>
<dbReference type="GO" id="GO:0004252">
    <property type="term" value="F:serine-type endopeptidase activity"/>
    <property type="evidence" value="ECO:0007669"/>
    <property type="project" value="InterPro"/>
</dbReference>
<dbReference type="GO" id="GO:0006281">
    <property type="term" value="P:DNA repair"/>
    <property type="evidence" value="ECO:0007669"/>
    <property type="project" value="UniProtKB-KW"/>
</dbReference>
<dbReference type="AlphaFoldDB" id="A0A0F9EV36"/>
<dbReference type="GO" id="GO:0006260">
    <property type="term" value="P:DNA replication"/>
    <property type="evidence" value="ECO:0007669"/>
    <property type="project" value="UniProtKB-KW"/>
</dbReference>
<keyword evidence="9" id="KW-0804">Transcription</keyword>
<evidence type="ECO:0000256" key="8">
    <source>
        <dbReference type="ARBA" id="ARBA00023125"/>
    </source>
</evidence>
<evidence type="ECO:0000259" key="13">
    <source>
        <dbReference type="Pfam" id="PF01726"/>
    </source>
</evidence>
<dbReference type="Gene3D" id="2.10.109.10">
    <property type="entry name" value="Umud Fragment, subunit A"/>
    <property type="match status" value="1"/>
</dbReference>
<evidence type="ECO:0000259" key="12">
    <source>
        <dbReference type="Pfam" id="PF00717"/>
    </source>
</evidence>
<evidence type="ECO:0000256" key="6">
    <source>
        <dbReference type="ARBA" id="ARBA00022813"/>
    </source>
</evidence>
<dbReference type="InterPro" id="IPR006199">
    <property type="entry name" value="LexA_DNA-bd_dom"/>
</dbReference>
<dbReference type="InterPro" id="IPR050077">
    <property type="entry name" value="LexA_repressor"/>
</dbReference>
<feature type="domain" description="Peptidase S24/S26A/S26B/S26C" evidence="12">
    <location>
        <begin position="80"/>
        <end position="194"/>
    </location>
</feature>
<keyword evidence="7" id="KW-0805">Transcription regulation</keyword>
<evidence type="ECO:0000256" key="5">
    <source>
        <dbReference type="ARBA" id="ARBA00022801"/>
    </source>
</evidence>
<keyword evidence="2" id="KW-0678">Repressor</keyword>
<dbReference type="InterPro" id="IPR006200">
    <property type="entry name" value="LexA"/>
</dbReference>
<dbReference type="GO" id="GO:0045892">
    <property type="term" value="P:negative regulation of DNA-templated transcription"/>
    <property type="evidence" value="ECO:0007669"/>
    <property type="project" value="InterPro"/>
</dbReference>
<keyword evidence="4" id="KW-0227">DNA damage</keyword>
<evidence type="ECO:0000256" key="2">
    <source>
        <dbReference type="ARBA" id="ARBA00022491"/>
    </source>
</evidence>
<evidence type="ECO:0000256" key="11">
    <source>
        <dbReference type="ARBA" id="ARBA00023236"/>
    </source>
</evidence>
<dbReference type="PANTHER" id="PTHR33516:SF2">
    <property type="entry name" value="LEXA REPRESSOR-RELATED"/>
    <property type="match status" value="1"/>
</dbReference>
<keyword evidence="6" id="KW-0068">Autocatalytic cleavage</keyword>
<evidence type="ECO:0000313" key="14">
    <source>
        <dbReference type="EMBL" id="KKL77894.1"/>
    </source>
</evidence>
<dbReference type="EMBL" id="LAZR01023620">
    <property type="protein sequence ID" value="KKL77894.1"/>
    <property type="molecule type" value="Genomic_DNA"/>
</dbReference>
<dbReference type="CDD" id="cd06529">
    <property type="entry name" value="S24_LexA-like"/>
    <property type="match status" value="1"/>
</dbReference>
<feature type="domain" description="LexA repressor DNA-binding" evidence="13">
    <location>
        <begin position="1"/>
        <end position="64"/>
    </location>
</feature>
<dbReference type="SUPFAM" id="SSF51306">
    <property type="entry name" value="LexA/Signal peptidase"/>
    <property type="match status" value="1"/>
</dbReference>
<accession>A0A0F9EV36</accession>
<dbReference type="InterPro" id="IPR036388">
    <property type="entry name" value="WH-like_DNA-bd_sf"/>
</dbReference>
<organism evidence="14">
    <name type="scientific">marine sediment metagenome</name>
    <dbReference type="NCBI Taxonomy" id="412755"/>
    <lineage>
        <taxon>unclassified sequences</taxon>
        <taxon>metagenomes</taxon>
        <taxon>ecological metagenomes</taxon>
    </lineage>
</organism>
<dbReference type="Pfam" id="PF01726">
    <property type="entry name" value="LexA_DNA_bind"/>
    <property type="match status" value="1"/>
</dbReference>
<keyword evidence="10" id="KW-0234">DNA repair</keyword>
<dbReference type="InterPro" id="IPR036390">
    <property type="entry name" value="WH_DNA-bd_sf"/>
</dbReference>
<evidence type="ECO:0000256" key="4">
    <source>
        <dbReference type="ARBA" id="ARBA00022763"/>
    </source>
</evidence>
<proteinExistence type="inferred from homology"/>
<dbReference type="InterPro" id="IPR039418">
    <property type="entry name" value="LexA-like"/>
</dbReference>
<dbReference type="Gene3D" id="1.10.10.10">
    <property type="entry name" value="Winged helix-like DNA-binding domain superfamily/Winged helix DNA-binding domain"/>
    <property type="match status" value="1"/>
</dbReference>
<keyword evidence="8" id="KW-0238">DNA-binding</keyword>
<keyword evidence="5" id="KW-0378">Hydrolase</keyword>
<dbReference type="SUPFAM" id="SSF46785">
    <property type="entry name" value="Winged helix' DNA-binding domain"/>
    <property type="match status" value="1"/>
</dbReference>
<comment type="similarity">
    <text evidence="1">Belongs to the peptidase S24 family.</text>
</comment>
<evidence type="ECO:0000256" key="3">
    <source>
        <dbReference type="ARBA" id="ARBA00022705"/>
    </source>
</evidence>
<comment type="caution">
    <text evidence="14">The sequence shown here is derived from an EMBL/GenBank/DDBJ whole genome shotgun (WGS) entry which is preliminary data.</text>
</comment>
<evidence type="ECO:0008006" key="15">
    <source>
        <dbReference type="Google" id="ProtNLM"/>
    </source>
</evidence>
<dbReference type="InterPro" id="IPR015927">
    <property type="entry name" value="Peptidase_S24_S26A/B/C"/>
</dbReference>
<protein>
    <recommendedName>
        <fullName evidence="15">LexA repressor</fullName>
    </recommendedName>
</protein>
<dbReference type="GO" id="GO:0006508">
    <property type="term" value="P:proteolysis"/>
    <property type="evidence" value="ECO:0007669"/>
    <property type="project" value="InterPro"/>
</dbReference>
<dbReference type="InterPro" id="IPR036286">
    <property type="entry name" value="LexA/Signal_pep-like_sf"/>
</dbReference>
<evidence type="ECO:0000256" key="10">
    <source>
        <dbReference type="ARBA" id="ARBA00023204"/>
    </source>
</evidence>
<keyword evidence="3" id="KW-0235">DNA replication</keyword>
<evidence type="ECO:0000256" key="9">
    <source>
        <dbReference type="ARBA" id="ARBA00023163"/>
    </source>
</evidence>
<dbReference type="PRINTS" id="PR00726">
    <property type="entry name" value="LEXASERPTASE"/>
</dbReference>